<proteinExistence type="predicted"/>
<sequence length="117" mass="12802">MTEQVLSKREFGAVCSVLLRRSLNDDGTVDMSVVGAIALVVQEVIGLSRQLVPVNTAKLVRETKTTATTFRRALRRAEALGLIEREAGREGSVRRGFVRLSDSVVDDVLTDLEAEES</sequence>
<dbReference type="RefSeq" id="WP_310547928.1">
    <property type="nucleotide sequence ID" value="NZ_JAVKGR010000004.1"/>
</dbReference>
<accession>A0ABU2DRC0</accession>
<organism evidence="1 2">
    <name type="scientific">Nesterenkonia aerolata</name>
    <dbReference type="NCBI Taxonomy" id="3074079"/>
    <lineage>
        <taxon>Bacteria</taxon>
        <taxon>Bacillati</taxon>
        <taxon>Actinomycetota</taxon>
        <taxon>Actinomycetes</taxon>
        <taxon>Micrococcales</taxon>
        <taxon>Micrococcaceae</taxon>
        <taxon>Nesterenkonia</taxon>
    </lineage>
</organism>
<reference evidence="1 2" key="1">
    <citation type="submission" date="2023-09" db="EMBL/GenBank/DDBJ databases">
        <title>Description of three actinobacteria isolated from air of manufacturing shop in a pharmaceutical factory.</title>
        <authorList>
            <person name="Zhang D.-F."/>
        </authorList>
    </citation>
    <scope>NUCLEOTIDE SEQUENCE [LARGE SCALE GENOMIC DNA]</scope>
    <source>
        <strain evidence="1 2">LY-0111</strain>
    </source>
</reference>
<name>A0ABU2DRC0_9MICC</name>
<dbReference type="Proteomes" id="UP001251870">
    <property type="component" value="Unassembled WGS sequence"/>
</dbReference>
<evidence type="ECO:0000313" key="1">
    <source>
        <dbReference type="EMBL" id="MDR8018930.1"/>
    </source>
</evidence>
<evidence type="ECO:0000313" key="2">
    <source>
        <dbReference type="Proteomes" id="UP001251870"/>
    </source>
</evidence>
<keyword evidence="2" id="KW-1185">Reference proteome</keyword>
<comment type="caution">
    <text evidence="1">The sequence shown here is derived from an EMBL/GenBank/DDBJ whole genome shotgun (WGS) entry which is preliminary data.</text>
</comment>
<gene>
    <name evidence="1" type="ORF">RIL96_05055</name>
</gene>
<protein>
    <submittedName>
        <fullName evidence="1">Uncharacterized protein</fullName>
    </submittedName>
</protein>
<dbReference type="EMBL" id="JAVKGR010000004">
    <property type="protein sequence ID" value="MDR8018930.1"/>
    <property type="molecule type" value="Genomic_DNA"/>
</dbReference>